<dbReference type="InterPro" id="IPR014509">
    <property type="entry name" value="YjdF-like"/>
</dbReference>
<feature type="transmembrane region" description="Helical" evidence="1">
    <location>
        <begin position="12"/>
        <end position="32"/>
    </location>
</feature>
<feature type="transmembrane region" description="Helical" evidence="1">
    <location>
        <begin position="38"/>
        <end position="55"/>
    </location>
</feature>
<protein>
    <recommendedName>
        <fullName evidence="4">VanZ-like domain-containing protein</fullName>
    </recommendedName>
</protein>
<keyword evidence="1" id="KW-0812">Transmembrane</keyword>
<evidence type="ECO:0000313" key="3">
    <source>
        <dbReference type="Proteomes" id="UP000660885"/>
    </source>
</evidence>
<evidence type="ECO:0000313" key="2">
    <source>
        <dbReference type="EMBL" id="MBL6077151.1"/>
    </source>
</evidence>
<keyword evidence="1" id="KW-0472">Membrane</keyword>
<accession>A0ABS1TXH9</accession>
<proteinExistence type="predicted"/>
<dbReference type="Proteomes" id="UP000660885">
    <property type="component" value="Unassembled WGS sequence"/>
</dbReference>
<name>A0ABS1TXH9_9PROT</name>
<feature type="transmembrane region" description="Helical" evidence="1">
    <location>
        <begin position="129"/>
        <end position="147"/>
    </location>
</feature>
<keyword evidence="1" id="KW-1133">Transmembrane helix</keyword>
<keyword evidence="3" id="KW-1185">Reference proteome</keyword>
<dbReference type="EMBL" id="JAETWB010000001">
    <property type="protein sequence ID" value="MBL6077151.1"/>
    <property type="molecule type" value="Genomic_DNA"/>
</dbReference>
<feature type="transmembrane region" description="Helical" evidence="1">
    <location>
        <begin position="103"/>
        <end position="122"/>
    </location>
</feature>
<gene>
    <name evidence="2" type="ORF">JMJ56_03975</name>
</gene>
<feature type="transmembrane region" description="Helical" evidence="1">
    <location>
        <begin position="167"/>
        <end position="185"/>
    </location>
</feature>
<evidence type="ECO:0000256" key="1">
    <source>
        <dbReference type="SAM" id="Phobius"/>
    </source>
</evidence>
<sequence length="194" mass="21013">MALLTREDWHRHSWFAWACLLALAATAAWFWWIDRRSAAIGTLAALGGCLGVILPPRERMAVLPAPVRALPRSLDAAPVLATLLVSPGFGLNWFYGANPYDEVVHLLNGVLAGAVFVALREWRGPREGAWRLVGETVLFGLVLGSAWEVFEALTRLSGDWTDTWTDVVLTTAGAGLAAAISRIGLPSRRSSPAE</sequence>
<feature type="transmembrane region" description="Helical" evidence="1">
    <location>
        <begin position="76"/>
        <end position="97"/>
    </location>
</feature>
<organism evidence="2 3">
    <name type="scientific">Belnapia arida</name>
    <dbReference type="NCBI Taxonomy" id="2804533"/>
    <lineage>
        <taxon>Bacteria</taxon>
        <taxon>Pseudomonadati</taxon>
        <taxon>Pseudomonadota</taxon>
        <taxon>Alphaproteobacteria</taxon>
        <taxon>Acetobacterales</taxon>
        <taxon>Roseomonadaceae</taxon>
        <taxon>Belnapia</taxon>
    </lineage>
</organism>
<reference evidence="2 3" key="1">
    <citation type="submission" date="2021-01" db="EMBL/GenBank/DDBJ databases">
        <title>Belnapia mucosa sp. nov. and Belnapia arida sp. nov., isolated from the Tabernas Desert (Almeria, Spain).</title>
        <authorList>
            <person name="Molina-Menor E."/>
            <person name="Vidal-Verdu A."/>
            <person name="Calonge A."/>
            <person name="Satari L."/>
            <person name="Pereto J."/>
            <person name="Porcar M."/>
        </authorList>
    </citation>
    <scope>NUCLEOTIDE SEQUENCE [LARGE SCALE GENOMIC DNA]</scope>
    <source>
        <strain evidence="2 3">T18</strain>
    </source>
</reference>
<evidence type="ECO:0008006" key="4">
    <source>
        <dbReference type="Google" id="ProtNLM"/>
    </source>
</evidence>
<dbReference type="Pfam" id="PF09997">
    <property type="entry name" value="DUF2238"/>
    <property type="match status" value="1"/>
</dbReference>
<comment type="caution">
    <text evidence="2">The sequence shown here is derived from an EMBL/GenBank/DDBJ whole genome shotgun (WGS) entry which is preliminary data.</text>
</comment>
<dbReference type="RefSeq" id="WP_202830283.1">
    <property type="nucleotide sequence ID" value="NZ_JAETWB010000001.1"/>
</dbReference>